<evidence type="ECO:0000256" key="1">
    <source>
        <dbReference type="ARBA" id="ARBA00004123"/>
    </source>
</evidence>
<name>S4NMB5_9NEOP</name>
<proteinExistence type="predicted"/>
<dbReference type="EMBL" id="GAIX01014356">
    <property type="protein sequence ID" value="JAA78204.1"/>
    <property type="molecule type" value="Transcribed_RNA"/>
</dbReference>
<evidence type="ECO:0000256" key="2">
    <source>
        <dbReference type="ARBA" id="ARBA00022724"/>
    </source>
</evidence>
<reference evidence="4" key="2">
    <citation type="submission" date="2013-05" db="EMBL/GenBank/DDBJ databases">
        <authorList>
            <person name="Carter J.-M."/>
            <person name="Baker S.C."/>
            <person name="Pink R."/>
            <person name="Carter D.R.F."/>
            <person name="Collins A."/>
            <person name="Tomlin J."/>
            <person name="Gibbs M."/>
            <person name="Breuker C.J."/>
        </authorList>
    </citation>
    <scope>NUCLEOTIDE SEQUENCE</scope>
    <source>
        <tissue evidence="4">Ovary</tissue>
    </source>
</reference>
<keyword evidence="2" id="KW-0563">Paired box</keyword>
<reference evidence="4" key="1">
    <citation type="journal article" date="2013" name="BMC Genomics">
        <title>Unscrambling butterfly oogenesis.</title>
        <authorList>
            <person name="Carter J.M."/>
            <person name="Baker S.C."/>
            <person name="Pink R."/>
            <person name="Carter D.R."/>
            <person name="Collins A."/>
            <person name="Tomlin J."/>
            <person name="Gibbs M."/>
            <person name="Breuker C.J."/>
        </authorList>
    </citation>
    <scope>NUCLEOTIDE SEQUENCE</scope>
    <source>
        <tissue evidence="4">Ovary</tissue>
    </source>
</reference>
<dbReference type="InterPro" id="IPR001523">
    <property type="entry name" value="Paired_dom"/>
</dbReference>
<comment type="subcellular location">
    <subcellularLocation>
        <location evidence="1">Nucleus</location>
    </subcellularLocation>
</comment>
<dbReference type="GO" id="GO:0006355">
    <property type="term" value="P:regulation of DNA-templated transcription"/>
    <property type="evidence" value="ECO:0007669"/>
    <property type="project" value="InterPro"/>
</dbReference>
<dbReference type="InterPro" id="IPR009057">
    <property type="entry name" value="Homeodomain-like_sf"/>
</dbReference>
<dbReference type="SUPFAM" id="SSF46689">
    <property type="entry name" value="Homeodomain-like"/>
    <property type="match status" value="1"/>
</dbReference>
<accession>S4NMB5</accession>
<feature type="non-terminal residue" evidence="4">
    <location>
        <position position="85"/>
    </location>
</feature>
<dbReference type="AlphaFoldDB" id="S4NMB5"/>
<evidence type="ECO:0000313" key="4">
    <source>
        <dbReference type="EMBL" id="JAA78204.1"/>
    </source>
</evidence>
<sequence>MGTTPTEAAQIVTLLRQGLSQRVVVRQLKISQSCVSKVYKRFRETGGFIPRPRSGRRRCTSNRDDRFITTTSLRNRHLTGVDVQN</sequence>
<protein>
    <submittedName>
        <fullName evidence="4">Transposable element Tcb2 transposase-like</fullName>
    </submittedName>
</protein>
<dbReference type="GO" id="GO:0005634">
    <property type="term" value="C:nucleus"/>
    <property type="evidence" value="ECO:0007669"/>
    <property type="project" value="UniProtKB-SubCell"/>
</dbReference>
<dbReference type="Pfam" id="PF00292">
    <property type="entry name" value="PAX"/>
    <property type="match status" value="1"/>
</dbReference>
<dbReference type="Gene3D" id="1.10.10.10">
    <property type="entry name" value="Winged helix-like DNA-binding domain superfamily/Winged helix DNA-binding domain"/>
    <property type="match status" value="1"/>
</dbReference>
<dbReference type="GO" id="GO:0003677">
    <property type="term" value="F:DNA binding"/>
    <property type="evidence" value="ECO:0007669"/>
    <property type="project" value="InterPro"/>
</dbReference>
<organism evidence="4">
    <name type="scientific">Pararge aegeria</name>
    <name type="common">speckled wood butterfly</name>
    <dbReference type="NCBI Taxonomy" id="116150"/>
    <lineage>
        <taxon>Eukaryota</taxon>
        <taxon>Metazoa</taxon>
        <taxon>Ecdysozoa</taxon>
        <taxon>Arthropoda</taxon>
        <taxon>Hexapoda</taxon>
        <taxon>Insecta</taxon>
        <taxon>Pterygota</taxon>
        <taxon>Neoptera</taxon>
        <taxon>Endopterygota</taxon>
        <taxon>Lepidoptera</taxon>
        <taxon>Glossata</taxon>
        <taxon>Ditrysia</taxon>
        <taxon>Papilionoidea</taxon>
        <taxon>Nymphalidae</taxon>
        <taxon>Satyrinae</taxon>
        <taxon>Satyrini</taxon>
        <taxon>Parargina</taxon>
        <taxon>Pararge</taxon>
    </lineage>
</organism>
<dbReference type="InterPro" id="IPR036388">
    <property type="entry name" value="WH-like_DNA-bd_sf"/>
</dbReference>
<evidence type="ECO:0000259" key="3">
    <source>
        <dbReference type="Pfam" id="PF00292"/>
    </source>
</evidence>
<feature type="domain" description="Paired" evidence="3">
    <location>
        <begin position="9"/>
        <end position="55"/>
    </location>
</feature>